<keyword evidence="2" id="KW-0472">Membrane</keyword>
<protein>
    <recommendedName>
        <fullName evidence="3">Glucose-methanol-choline oxidoreductase N-terminal domain-containing protein</fullName>
    </recommendedName>
</protein>
<dbReference type="GO" id="GO:0050660">
    <property type="term" value="F:flavin adenine dinucleotide binding"/>
    <property type="evidence" value="ECO:0007669"/>
    <property type="project" value="InterPro"/>
</dbReference>
<dbReference type="EnsemblMetazoa" id="GPAI031784-RA">
    <property type="protein sequence ID" value="GPAI031784-PA"/>
    <property type="gene ID" value="GPAI031784"/>
</dbReference>
<dbReference type="SUPFAM" id="SSF54373">
    <property type="entry name" value="FAD-linked reductases, C-terminal domain"/>
    <property type="match status" value="1"/>
</dbReference>
<evidence type="ECO:0000256" key="1">
    <source>
        <dbReference type="ARBA" id="ARBA00010790"/>
    </source>
</evidence>
<keyword evidence="5" id="KW-1185">Reference proteome</keyword>
<dbReference type="Proteomes" id="UP000092445">
    <property type="component" value="Unassembled WGS sequence"/>
</dbReference>
<comment type="similarity">
    <text evidence="1">Belongs to the GMC oxidoreductase family.</text>
</comment>
<dbReference type="PANTHER" id="PTHR11552">
    <property type="entry name" value="GLUCOSE-METHANOL-CHOLINE GMC OXIDOREDUCTASE"/>
    <property type="match status" value="1"/>
</dbReference>
<feature type="transmembrane region" description="Helical" evidence="2">
    <location>
        <begin position="31"/>
        <end position="54"/>
    </location>
</feature>
<dbReference type="PIRSF" id="PIRSF000137">
    <property type="entry name" value="Alcohol_oxidase"/>
    <property type="match status" value="1"/>
</dbReference>
<dbReference type="InterPro" id="IPR007867">
    <property type="entry name" value="GMC_OxRtase_C"/>
</dbReference>
<evidence type="ECO:0000259" key="3">
    <source>
        <dbReference type="PROSITE" id="PS00624"/>
    </source>
</evidence>
<evidence type="ECO:0000313" key="4">
    <source>
        <dbReference type="EnsemblMetazoa" id="GPAI031784-PA"/>
    </source>
</evidence>
<evidence type="ECO:0000313" key="5">
    <source>
        <dbReference type="Proteomes" id="UP000092445"/>
    </source>
</evidence>
<dbReference type="InterPro" id="IPR012132">
    <property type="entry name" value="GMC_OxRdtase"/>
</dbReference>
<dbReference type="Gene3D" id="3.50.50.60">
    <property type="entry name" value="FAD/NAD(P)-binding domain"/>
    <property type="match status" value="1"/>
</dbReference>
<organism evidence="4 5">
    <name type="scientific">Glossina pallidipes</name>
    <name type="common">Tsetse fly</name>
    <dbReference type="NCBI Taxonomy" id="7398"/>
    <lineage>
        <taxon>Eukaryota</taxon>
        <taxon>Metazoa</taxon>
        <taxon>Ecdysozoa</taxon>
        <taxon>Arthropoda</taxon>
        <taxon>Hexapoda</taxon>
        <taxon>Insecta</taxon>
        <taxon>Pterygota</taxon>
        <taxon>Neoptera</taxon>
        <taxon>Endopterygota</taxon>
        <taxon>Diptera</taxon>
        <taxon>Brachycera</taxon>
        <taxon>Muscomorpha</taxon>
        <taxon>Hippoboscoidea</taxon>
        <taxon>Glossinidae</taxon>
        <taxon>Glossina</taxon>
    </lineage>
</organism>
<dbReference type="SUPFAM" id="SSF51905">
    <property type="entry name" value="FAD/NAD(P)-binding domain"/>
    <property type="match status" value="1"/>
</dbReference>
<reference evidence="5" key="1">
    <citation type="submission" date="2014-03" db="EMBL/GenBank/DDBJ databases">
        <authorList>
            <person name="Aksoy S."/>
            <person name="Warren W."/>
            <person name="Wilson R.K."/>
        </authorList>
    </citation>
    <scope>NUCLEOTIDE SEQUENCE [LARGE SCALE GENOMIC DNA]</scope>
    <source>
        <strain evidence="5">IAEA</strain>
    </source>
</reference>
<name>A0A1B0A1P6_GLOPL</name>
<dbReference type="Pfam" id="PF05199">
    <property type="entry name" value="GMC_oxred_C"/>
    <property type="match status" value="1"/>
</dbReference>
<dbReference type="Pfam" id="PF00732">
    <property type="entry name" value="GMC_oxred_N"/>
    <property type="match status" value="1"/>
</dbReference>
<reference evidence="4" key="2">
    <citation type="submission" date="2020-05" db="UniProtKB">
        <authorList>
            <consortium name="EnsemblMetazoa"/>
        </authorList>
    </citation>
    <scope>IDENTIFICATION</scope>
    <source>
        <strain evidence="4">IAEA</strain>
    </source>
</reference>
<proteinExistence type="inferred from homology"/>
<evidence type="ECO:0000256" key="2">
    <source>
        <dbReference type="SAM" id="Phobius"/>
    </source>
</evidence>
<dbReference type="AlphaFoldDB" id="A0A1B0A1P6"/>
<feature type="domain" description="Glucose-methanol-choline oxidoreductase N-terminal" evidence="3">
    <location>
        <begin position="313"/>
        <end position="327"/>
    </location>
</feature>
<keyword evidence="2" id="KW-0812">Transmembrane</keyword>
<dbReference type="InterPro" id="IPR036188">
    <property type="entry name" value="FAD/NAD-bd_sf"/>
</dbReference>
<dbReference type="VEuPathDB" id="VectorBase:GPAI031784"/>
<dbReference type="PROSITE" id="PS00624">
    <property type="entry name" value="GMC_OXRED_2"/>
    <property type="match status" value="1"/>
</dbReference>
<accession>A0A1B0A1P6</accession>
<dbReference type="GO" id="GO:0016614">
    <property type="term" value="F:oxidoreductase activity, acting on CH-OH group of donors"/>
    <property type="evidence" value="ECO:0007669"/>
    <property type="project" value="InterPro"/>
</dbReference>
<sequence>MIVKAFLIDGREHFIVEIKRLRYVNNAFSKLITLVSILIGVASVLWFFIAALVRERTPNILKPMDGYIFDYVVVGAGSAGCVVASLLAKHSNATVLLVEAGSSFGFLSKIPLLTTFQQKGLNDWNFVTVSQKYSSKSLEQQRQFLPRGKGLGGSSQLNYMLQYEGFEGDFERWAREYNLKDWQWSTIKPYIQAAQAKPYERLDIPATYSKITYALSQLHTEFVHKSWNYRAAQYNIKNGLRFNVLERFLQPAYLHNNLRIMTNTLAKQIMFVRDKNGKQNKVKFLKVSVKSENKPQDQTFLIEVRHELIISAGAFQTPQLLLISGLGDRANLEKFNITFNAQLPMVGQQLHDHLIVPLFVSIEQVGPTVNQRALLNPLTWLKYIFMGGGHLGNFGVVGFIDNTQGPISDHYSLTLCAVGAIDERALMSISNFKRTDFRALFPRYHNTSQEGFVINSVCLQPLSRGTVKIDDLNIRKKPIIDPNYLSKAEDINCTIKAIRAAVEVITSNSFSGLGVKIHWPRLKGCFNYGPFENDFQSNQPSDDYLECIIRHVGLSSHHPGGTCAMGLNSTNSVVDSQFRVHNIKNLRIIDASVLPTPLSGNPNSIIVGMAIRGVSLILKDYVKNKREKL</sequence>
<dbReference type="InterPro" id="IPR000172">
    <property type="entry name" value="GMC_OxRdtase_N"/>
</dbReference>
<dbReference type="PANTHER" id="PTHR11552:SF188">
    <property type="entry name" value="NEITHER INACTIVATION NOR AFTERPOTENTIAL PROTEIN G"/>
    <property type="match status" value="1"/>
</dbReference>
<dbReference type="STRING" id="7398.A0A1B0A1P6"/>
<feature type="transmembrane region" description="Helical" evidence="2">
    <location>
        <begin position="66"/>
        <end position="88"/>
    </location>
</feature>
<keyword evidence="2" id="KW-1133">Transmembrane helix</keyword>
<dbReference type="Gene3D" id="3.30.560.10">
    <property type="entry name" value="Glucose Oxidase, domain 3"/>
    <property type="match status" value="1"/>
</dbReference>